<dbReference type="STRING" id="945553.A0A0D2PF57"/>
<gene>
    <name evidence="2" type="ORF">HYPSUDRAFT_50803</name>
</gene>
<evidence type="ECO:0000259" key="1">
    <source>
        <dbReference type="PROSITE" id="PS51207"/>
    </source>
</evidence>
<dbReference type="GO" id="GO:0035091">
    <property type="term" value="F:phosphatidylinositol binding"/>
    <property type="evidence" value="ECO:0007669"/>
    <property type="project" value="TreeGrafter"/>
</dbReference>
<proteinExistence type="predicted"/>
<evidence type="ECO:0000313" key="3">
    <source>
        <dbReference type="Proteomes" id="UP000054270"/>
    </source>
</evidence>
<dbReference type="AlphaFoldDB" id="A0A0D2PF57"/>
<dbReference type="OrthoDB" id="5582218at2759"/>
<name>A0A0D2PF57_HYPSF</name>
<dbReference type="InterPro" id="IPR003114">
    <property type="entry name" value="Phox_assoc"/>
</dbReference>
<protein>
    <recommendedName>
        <fullName evidence="1">PXA domain-containing protein</fullName>
    </recommendedName>
</protein>
<accession>A0A0D2PF57</accession>
<dbReference type="EMBL" id="KN817519">
    <property type="protein sequence ID" value="KJA29389.1"/>
    <property type="molecule type" value="Genomic_DNA"/>
</dbReference>
<reference evidence="3" key="1">
    <citation type="submission" date="2014-04" db="EMBL/GenBank/DDBJ databases">
        <title>Evolutionary Origins and Diversification of the Mycorrhizal Mutualists.</title>
        <authorList>
            <consortium name="DOE Joint Genome Institute"/>
            <consortium name="Mycorrhizal Genomics Consortium"/>
            <person name="Kohler A."/>
            <person name="Kuo A."/>
            <person name="Nagy L.G."/>
            <person name="Floudas D."/>
            <person name="Copeland A."/>
            <person name="Barry K.W."/>
            <person name="Cichocki N."/>
            <person name="Veneault-Fourrey C."/>
            <person name="LaButti K."/>
            <person name="Lindquist E.A."/>
            <person name="Lipzen A."/>
            <person name="Lundell T."/>
            <person name="Morin E."/>
            <person name="Murat C."/>
            <person name="Riley R."/>
            <person name="Ohm R."/>
            <person name="Sun H."/>
            <person name="Tunlid A."/>
            <person name="Henrissat B."/>
            <person name="Grigoriev I.V."/>
            <person name="Hibbett D.S."/>
            <person name="Martin F."/>
        </authorList>
    </citation>
    <scope>NUCLEOTIDE SEQUENCE [LARGE SCALE GENOMIC DNA]</scope>
    <source>
        <strain evidence="3">FD-334 SS-4</strain>
    </source>
</reference>
<sequence length="447" mass="47341">MPPSLASRLLFPAGAPPPPPLLASPELTAEVYDVVALGLRAYVSPWWAKLTRYDRDLLPHVATIVAHVVRVLDARVQAQDLSPLVFHDVPAILTQHYTDHRNAAAKLNTAYATGGAASLPILFAGLQPHMALSPTGAIDREYYRQIIDRILAVTLPEEDWDAEAERILIREVLVRLLVDDILPKVTQPWFIQSTLLDLVGEPPPPLFDPPPAAAFSYHALVVLALSALQAFSGFCLALIDAYKSTLRLVQHPPPAPPPEACTAPSVASVHSTTSSVSSAPGTLPVPPSPAPAYAHAPLLLLGALLAGPTPRLAAAATLHTLHVLAALLTPLLDRLLPAALAAFLSPARILNTVRAGKRAFFPNGYPGPAPPEPTPDEQATLRARVLALRPPPGVFALLSPLLLGPDPAATLAAALDPLSDAQCNLRLAVFLLDRVLVGLFPELAGAP</sequence>
<dbReference type="PROSITE" id="PS51207">
    <property type="entry name" value="PXA"/>
    <property type="match status" value="1"/>
</dbReference>
<dbReference type="PANTHER" id="PTHR22775:SF3">
    <property type="entry name" value="SORTING NEXIN-13"/>
    <property type="match status" value="1"/>
</dbReference>
<feature type="domain" description="PXA" evidence="1">
    <location>
        <begin position="24"/>
        <end position="203"/>
    </location>
</feature>
<evidence type="ECO:0000313" key="2">
    <source>
        <dbReference type="EMBL" id="KJA29389.1"/>
    </source>
</evidence>
<dbReference type="Pfam" id="PF02194">
    <property type="entry name" value="PXA"/>
    <property type="match status" value="1"/>
</dbReference>
<organism evidence="2 3">
    <name type="scientific">Hypholoma sublateritium (strain FD-334 SS-4)</name>
    <dbReference type="NCBI Taxonomy" id="945553"/>
    <lineage>
        <taxon>Eukaryota</taxon>
        <taxon>Fungi</taxon>
        <taxon>Dikarya</taxon>
        <taxon>Basidiomycota</taxon>
        <taxon>Agaricomycotina</taxon>
        <taxon>Agaricomycetes</taxon>
        <taxon>Agaricomycetidae</taxon>
        <taxon>Agaricales</taxon>
        <taxon>Agaricineae</taxon>
        <taxon>Strophariaceae</taxon>
        <taxon>Hypholoma</taxon>
    </lineage>
</organism>
<dbReference type="Proteomes" id="UP000054270">
    <property type="component" value="Unassembled WGS sequence"/>
</dbReference>
<dbReference type="PANTHER" id="PTHR22775">
    <property type="entry name" value="SORTING NEXIN"/>
    <property type="match status" value="1"/>
</dbReference>
<dbReference type="OMA" id="PWFIQKT"/>
<keyword evidence="3" id="KW-1185">Reference proteome</keyword>
<dbReference type="SMART" id="SM00313">
    <property type="entry name" value="PXA"/>
    <property type="match status" value="1"/>
</dbReference>